<keyword evidence="3 10" id="KW-0812">Transmembrane</keyword>
<evidence type="ECO:0000256" key="7">
    <source>
        <dbReference type="ARBA" id="ARBA00023136"/>
    </source>
</evidence>
<feature type="domain" description="Vitamin K epoxide reductase" evidence="11">
    <location>
        <begin position="10"/>
        <end position="151"/>
    </location>
</feature>
<dbReference type="EMBL" id="JBHTEB010000001">
    <property type="protein sequence ID" value="MFD0317870.1"/>
    <property type="molecule type" value="Genomic_DNA"/>
</dbReference>
<comment type="caution">
    <text evidence="12">The sequence shown here is derived from an EMBL/GenBank/DDBJ whole genome shotgun (WGS) entry which is preliminary data.</text>
</comment>
<evidence type="ECO:0000256" key="3">
    <source>
        <dbReference type="ARBA" id="ARBA00022692"/>
    </source>
</evidence>
<proteinExistence type="inferred from homology"/>
<evidence type="ECO:0000256" key="5">
    <source>
        <dbReference type="ARBA" id="ARBA00022989"/>
    </source>
</evidence>
<dbReference type="InterPro" id="IPR038354">
    <property type="entry name" value="VKOR_sf"/>
</dbReference>
<dbReference type="RefSeq" id="WP_381613907.1">
    <property type="nucleotide sequence ID" value="NZ_JBHTEB010000001.1"/>
</dbReference>
<feature type="transmembrane region" description="Helical" evidence="10">
    <location>
        <begin position="164"/>
        <end position="187"/>
    </location>
</feature>
<feature type="transmembrane region" description="Helical" evidence="10">
    <location>
        <begin position="73"/>
        <end position="92"/>
    </location>
</feature>
<dbReference type="Proteomes" id="UP001597023">
    <property type="component" value="Unassembled WGS sequence"/>
</dbReference>
<reference evidence="13" key="1">
    <citation type="journal article" date="2019" name="Int. J. Syst. Evol. Microbiol.">
        <title>The Global Catalogue of Microorganisms (GCM) 10K type strain sequencing project: providing services to taxonomists for standard genome sequencing and annotation.</title>
        <authorList>
            <consortium name="The Broad Institute Genomics Platform"/>
            <consortium name="The Broad Institute Genome Sequencing Center for Infectious Disease"/>
            <person name="Wu L."/>
            <person name="Ma J."/>
        </authorList>
    </citation>
    <scope>NUCLEOTIDE SEQUENCE [LARGE SCALE GENOMIC DNA]</scope>
    <source>
        <strain evidence="13">CGMCC 4.7400</strain>
    </source>
</reference>
<evidence type="ECO:0000259" key="11">
    <source>
        <dbReference type="SMART" id="SM00756"/>
    </source>
</evidence>
<dbReference type="Gene3D" id="1.20.1440.130">
    <property type="entry name" value="VKOR domain"/>
    <property type="match status" value="1"/>
</dbReference>
<keyword evidence="9" id="KW-0676">Redox-active center</keyword>
<evidence type="ECO:0000256" key="4">
    <source>
        <dbReference type="ARBA" id="ARBA00022719"/>
    </source>
</evidence>
<dbReference type="SMART" id="SM00756">
    <property type="entry name" value="VKc"/>
    <property type="match status" value="1"/>
</dbReference>
<evidence type="ECO:0000256" key="9">
    <source>
        <dbReference type="ARBA" id="ARBA00023284"/>
    </source>
</evidence>
<keyword evidence="4" id="KW-0874">Quinone</keyword>
<protein>
    <submittedName>
        <fullName evidence="12">Vitamin K epoxide reductase family protein</fullName>
    </submittedName>
</protein>
<organism evidence="12 13">
    <name type="scientific">Streptomyces flavalbus</name>
    <dbReference type="NCBI Taxonomy" id="2665155"/>
    <lineage>
        <taxon>Bacteria</taxon>
        <taxon>Bacillati</taxon>
        <taxon>Actinomycetota</taxon>
        <taxon>Actinomycetes</taxon>
        <taxon>Kitasatosporales</taxon>
        <taxon>Streptomycetaceae</taxon>
        <taxon>Streptomyces</taxon>
    </lineage>
</organism>
<sequence length="191" mass="21023">MRAPGAAGPGRRVGWLMTVTGLIGWLASLRLTIDDWRVLRDPAYHPSCDINPVIGCGTAMASPQGNLLGFPNMLLGLAAFAVVAALGVAVVTGSRLHRALWLALNAGALAGVVFVHWLIWQSLYSLNRLCPYCALVWVVTIALFWYLTLFNFRDRVGAVVRESHWLILAGWYGVIVVLVGTRFWTYWSSLL</sequence>
<keyword evidence="6" id="KW-0560">Oxidoreductase</keyword>
<evidence type="ECO:0000256" key="1">
    <source>
        <dbReference type="ARBA" id="ARBA00004141"/>
    </source>
</evidence>
<keyword evidence="7 10" id="KW-0472">Membrane</keyword>
<feature type="transmembrane region" description="Helical" evidence="10">
    <location>
        <begin position="12"/>
        <end position="33"/>
    </location>
</feature>
<keyword evidence="8" id="KW-1015">Disulfide bond</keyword>
<dbReference type="InterPro" id="IPR041714">
    <property type="entry name" value="VKOR_Actinobacteria"/>
</dbReference>
<evidence type="ECO:0000313" key="13">
    <source>
        <dbReference type="Proteomes" id="UP001597023"/>
    </source>
</evidence>
<name>A0ABW2WEF4_9ACTN</name>
<comment type="similarity">
    <text evidence="2">Belongs to the VKOR family.</text>
</comment>
<evidence type="ECO:0000256" key="10">
    <source>
        <dbReference type="SAM" id="Phobius"/>
    </source>
</evidence>
<comment type="subcellular location">
    <subcellularLocation>
        <location evidence="1">Membrane</location>
        <topology evidence="1">Multi-pass membrane protein</topology>
    </subcellularLocation>
</comment>
<keyword evidence="13" id="KW-1185">Reference proteome</keyword>
<keyword evidence="5 10" id="KW-1133">Transmembrane helix</keyword>
<accession>A0ABW2WEF4</accession>
<feature type="transmembrane region" description="Helical" evidence="10">
    <location>
        <begin position="132"/>
        <end position="152"/>
    </location>
</feature>
<feature type="transmembrane region" description="Helical" evidence="10">
    <location>
        <begin position="99"/>
        <end position="120"/>
    </location>
</feature>
<dbReference type="Pfam" id="PF07884">
    <property type="entry name" value="VKOR"/>
    <property type="match status" value="1"/>
</dbReference>
<evidence type="ECO:0000256" key="2">
    <source>
        <dbReference type="ARBA" id="ARBA00006214"/>
    </source>
</evidence>
<evidence type="ECO:0000313" key="12">
    <source>
        <dbReference type="EMBL" id="MFD0317870.1"/>
    </source>
</evidence>
<evidence type="ECO:0000256" key="6">
    <source>
        <dbReference type="ARBA" id="ARBA00023002"/>
    </source>
</evidence>
<dbReference type="InterPro" id="IPR012932">
    <property type="entry name" value="VKOR"/>
</dbReference>
<gene>
    <name evidence="12" type="ORF">ACFQZ6_27380</name>
</gene>
<dbReference type="CDD" id="cd12922">
    <property type="entry name" value="VKOR_5"/>
    <property type="match status" value="1"/>
</dbReference>
<evidence type="ECO:0000256" key="8">
    <source>
        <dbReference type="ARBA" id="ARBA00023157"/>
    </source>
</evidence>